<accession>A0ABN5YIE8</accession>
<keyword evidence="1" id="KW-0812">Transmembrane</keyword>
<dbReference type="EMBL" id="AP022567">
    <property type="protein sequence ID" value="BBX36942.1"/>
    <property type="molecule type" value="Genomic_DNA"/>
</dbReference>
<feature type="transmembrane region" description="Helical" evidence="1">
    <location>
        <begin position="119"/>
        <end position="143"/>
    </location>
</feature>
<feature type="transmembrane region" description="Helical" evidence="1">
    <location>
        <begin position="87"/>
        <end position="112"/>
    </location>
</feature>
<protein>
    <submittedName>
        <fullName evidence="2">Membrane protein</fullName>
    </submittedName>
</protein>
<reference evidence="2 3" key="1">
    <citation type="journal article" date="2019" name="Emerg. Microbes Infect.">
        <title>Comprehensive subspecies identification of 175 nontuberculous mycobacteria species based on 7547 genomic profiles.</title>
        <authorList>
            <person name="Matsumoto Y."/>
            <person name="Kinjo T."/>
            <person name="Motooka D."/>
            <person name="Nabeya D."/>
            <person name="Jung N."/>
            <person name="Uechi K."/>
            <person name="Horii T."/>
            <person name="Iida T."/>
            <person name="Fujita J."/>
            <person name="Nakamura S."/>
        </authorList>
    </citation>
    <scope>NUCLEOTIDE SEQUENCE [LARGE SCALE GENOMIC DNA]</scope>
    <source>
        <strain evidence="2 3">JCM 12375</strain>
    </source>
</reference>
<evidence type="ECO:0000313" key="3">
    <source>
        <dbReference type="Proteomes" id="UP000465622"/>
    </source>
</evidence>
<feature type="transmembrane region" description="Helical" evidence="1">
    <location>
        <begin position="37"/>
        <end position="59"/>
    </location>
</feature>
<name>A0ABN5YIE8_MYCME</name>
<dbReference type="InterPro" id="IPR021213">
    <property type="entry name" value="DUF2567"/>
</dbReference>
<keyword evidence="1" id="KW-0472">Membrane</keyword>
<organism evidence="2 3">
    <name type="scientific">Mycolicibacterium mageritense</name>
    <name type="common">Mycobacterium mageritense</name>
    <dbReference type="NCBI Taxonomy" id="53462"/>
    <lineage>
        <taxon>Bacteria</taxon>
        <taxon>Bacillati</taxon>
        <taxon>Actinomycetota</taxon>
        <taxon>Actinomycetes</taxon>
        <taxon>Mycobacteriales</taxon>
        <taxon>Mycobacteriaceae</taxon>
        <taxon>Mycolicibacterium</taxon>
    </lineage>
</organism>
<keyword evidence="1" id="KW-1133">Transmembrane helix</keyword>
<gene>
    <name evidence="2" type="ORF">MMAGJ_62240</name>
</gene>
<feature type="transmembrane region" description="Helical" evidence="1">
    <location>
        <begin position="179"/>
        <end position="198"/>
    </location>
</feature>
<sequence length="232" mass="23685">MSLSGEEPKAPMSLSGEEPTAVAAESAVGPRVSRNRAAAAVIGALTVSGVVVGAVWAWLAPPIHGVVALTRGGERVHVYLGSESDHFFTAAFLLLGMLMVLAVIAGVAVWQWRVHRGPVLATALSLGCVASAAAASAVGAALVHWRYGIIDIAGAPVTPEHRVHYVVEAPPVFFGHTPWQIAATLLSGAAVAALVYALTAVSTSRDDLGAWPPVEAPPVLAPLPVSVIPPGA</sequence>
<evidence type="ECO:0000313" key="2">
    <source>
        <dbReference type="EMBL" id="BBX36942.1"/>
    </source>
</evidence>
<proteinExistence type="predicted"/>
<dbReference type="Proteomes" id="UP000465622">
    <property type="component" value="Chromosome"/>
</dbReference>
<dbReference type="Pfam" id="PF10821">
    <property type="entry name" value="DUF2567"/>
    <property type="match status" value="1"/>
</dbReference>
<keyword evidence="3" id="KW-1185">Reference proteome</keyword>
<evidence type="ECO:0000256" key="1">
    <source>
        <dbReference type="SAM" id="Phobius"/>
    </source>
</evidence>